<dbReference type="InterPro" id="IPR012340">
    <property type="entry name" value="NA-bd_OB-fold"/>
</dbReference>
<evidence type="ECO:0000313" key="3">
    <source>
        <dbReference type="EMBL" id="WWF04973.1"/>
    </source>
</evidence>
<reference evidence="3 4" key="1">
    <citation type="submission" date="2022-09" db="EMBL/GenBank/DDBJ databases">
        <title>Complete genome sequence of Janibacter terrae strain COS04-44, PCL-degrading bacteria isolated from oil spilled coast.</title>
        <authorList>
            <person name="Park H."/>
            <person name="Kim J.Y."/>
            <person name="An S.H."/>
            <person name="Lee C.M."/>
            <person name="Weon H.-Y."/>
        </authorList>
    </citation>
    <scope>NUCLEOTIDE SEQUENCE [LARGE SCALE GENOMIC DNA]</scope>
    <source>
        <strain evidence="3 4">COS04-44</strain>
    </source>
</reference>
<organism evidence="3 4">
    <name type="scientific">Janibacter terrae</name>
    <dbReference type="NCBI Taxonomy" id="103817"/>
    <lineage>
        <taxon>Bacteria</taxon>
        <taxon>Bacillati</taxon>
        <taxon>Actinomycetota</taxon>
        <taxon>Actinomycetes</taxon>
        <taxon>Micrococcales</taxon>
        <taxon>Intrasporangiaceae</taxon>
        <taxon>Janibacter</taxon>
    </lineage>
</organism>
<dbReference type="Proteomes" id="UP001381003">
    <property type="component" value="Chromosome"/>
</dbReference>
<keyword evidence="4" id="KW-1185">Reference proteome</keyword>
<dbReference type="InterPro" id="IPR000424">
    <property type="entry name" value="Primosome_PriB/ssb"/>
</dbReference>
<dbReference type="PROSITE" id="PS50935">
    <property type="entry name" value="SSB"/>
    <property type="match status" value="1"/>
</dbReference>
<keyword evidence="1 2" id="KW-0238">DNA-binding</keyword>
<protein>
    <submittedName>
        <fullName evidence="3">Single-stranded DNA-binding protein</fullName>
    </submittedName>
</protein>
<evidence type="ECO:0000313" key="4">
    <source>
        <dbReference type="Proteomes" id="UP001381003"/>
    </source>
</evidence>
<name>A0ABZ2FEQ1_9MICO</name>
<evidence type="ECO:0000256" key="1">
    <source>
        <dbReference type="ARBA" id="ARBA00023125"/>
    </source>
</evidence>
<sequence>MDEVNHVELTGRVSGEPTVREMPSGDELVTLRVVVARGEGHPVDTIDCACWSAGARRAALRLADGTRVRVEGSLRRRFFRTPGGASSRYEVEVARLVRDRR</sequence>
<evidence type="ECO:0000256" key="2">
    <source>
        <dbReference type="PROSITE-ProRule" id="PRU00252"/>
    </source>
</evidence>
<dbReference type="Gene3D" id="2.40.50.140">
    <property type="entry name" value="Nucleic acid-binding proteins"/>
    <property type="match status" value="1"/>
</dbReference>
<dbReference type="Pfam" id="PF00436">
    <property type="entry name" value="SSB"/>
    <property type="match status" value="1"/>
</dbReference>
<dbReference type="EMBL" id="CP104874">
    <property type="protein sequence ID" value="WWF04973.1"/>
    <property type="molecule type" value="Genomic_DNA"/>
</dbReference>
<dbReference type="GO" id="GO:0003677">
    <property type="term" value="F:DNA binding"/>
    <property type="evidence" value="ECO:0007669"/>
    <property type="project" value="UniProtKB-KW"/>
</dbReference>
<dbReference type="RefSeq" id="WP_338538121.1">
    <property type="nucleotide sequence ID" value="NZ_CP104874.1"/>
</dbReference>
<gene>
    <name evidence="3" type="ORF">N5P18_15100</name>
</gene>
<proteinExistence type="predicted"/>
<dbReference type="SUPFAM" id="SSF50249">
    <property type="entry name" value="Nucleic acid-binding proteins"/>
    <property type="match status" value="1"/>
</dbReference>
<accession>A0ABZ2FEQ1</accession>